<gene>
    <name evidence="1" type="ORF">Airi02_039640</name>
</gene>
<evidence type="ECO:0000313" key="1">
    <source>
        <dbReference type="EMBL" id="GLY86035.1"/>
    </source>
</evidence>
<name>A0A9W6S615_9ACTN</name>
<dbReference type="AlphaFoldDB" id="A0A9W6S615"/>
<protein>
    <submittedName>
        <fullName evidence="1">Uncharacterized protein</fullName>
    </submittedName>
</protein>
<keyword evidence="2" id="KW-1185">Reference proteome</keyword>
<organism evidence="1 2">
    <name type="scientific">Actinoallomurus iriomotensis</name>
    <dbReference type="NCBI Taxonomy" id="478107"/>
    <lineage>
        <taxon>Bacteria</taxon>
        <taxon>Bacillati</taxon>
        <taxon>Actinomycetota</taxon>
        <taxon>Actinomycetes</taxon>
        <taxon>Streptosporangiales</taxon>
        <taxon>Thermomonosporaceae</taxon>
        <taxon>Actinoallomurus</taxon>
    </lineage>
</organism>
<evidence type="ECO:0000313" key="2">
    <source>
        <dbReference type="Proteomes" id="UP001165074"/>
    </source>
</evidence>
<reference evidence="1" key="1">
    <citation type="submission" date="2023-03" db="EMBL/GenBank/DDBJ databases">
        <title>Actinoallomurus iriomotensis NBRC 103684.</title>
        <authorList>
            <person name="Ichikawa N."/>
            <person name="Sato H."/>
            <person name="Tonouchi N."/>
        </authorList>
    </citation>
    <scope>NUCLEOTIDE SEQUENCE</scope>
    <source>
        <strain evidence="1">NBRC 103684</strain>
    </source>
</reference>
<accession>A0A9W6S615</accession>
<dbReference type="Proteomes" id="UP001165074">
    <property type="component" value="Unassembled WGS sequence"/>
</dbReference>
<dbReference type="EMBL" id="BSTK01000005">
    <property type="protein sequence ID" value="GLY86035.1"/>
    <property type="molecule type" value="Genomic_DNA"/>
</dbReference>
<proteinExistence type="predicted"/>
<sequence>MTALARSIYAQVQLVDDPVRTVGVPLAQIGKLLAAMAQAIAALVRDKALAVLSREVGDAAGWWLAA</sequence>
<comment type="caution">
    <text evidence="1">The sequence shown here is derived from an EMBL/GenBank/DDBJ whole genome shotgun (WGS) entry which is preliminary data.</text>
</comment>